<dbReference type="AlphaFoldDB" id="A0A382H5H6"/>
<sequence>MTPMPVLAQDAPPAPAVPAEPDAEGSSKGVILIAAKEGTTKFSMNGKALPEDSTKTNAALSEGVLIETGADGKVTLLFSNGTVSTVGPSTKLTLKEFSQEKFEAGDRSMGELKEEPSLSNVKLSLDFGSLIVGTKKLNKESSFDIESSVGTAGIRGTQFQVAQPAGGGFSLDVAESTVAFTPQGAAVPLPVGTGKGLDVAAGAAPVPRPIKPAIAQAITQTNAGAFALTANVSLNVVTAKMDEAGSGEGGSDSEEGGEEGGEEGSEDGGEESSDDSGGDDSGDSGGDDSGGDDSGDSGGGDSGG</sequence>
<dbReference type="PANTHER" id="PTHR38731">
    <property type="entry name" value="LIPL45-RELATED LIPOPROTEIN-RELATED"/>
    <property type="match status" value="1"/>
</dbReference>
<organism evidence="3">
    <name type="scientific">marine metagenome</name>
    <dbReference type="NCBI Taxonomy" id="408172"/>
    <lineage>
        <taxon>unclassified sequences</taxon>
        <taxon>metagenomes</taxon>
        <taxon>ecological metagenomes</taxon>
    </lineage>
</organism>
<feature type="non-terminal residue" evidence="3">
    <location>
        <position position="304"/>
    </location>
</feature>
<dbReference type="Gene3D" id="2.60.120.1440">
    <property type="match status" value="1"/>
</dbReference>
<reference evidence="3" key="1">
    <citation type="submission" date="2018-05" db="EMBL/GenBank/DDBJ databases">
        <authorList>
            <person name="Lanie J.A."/>
            <person name="Ng W.-L."/>
            <person name="Kazmierczak K.M."/>
            <person name="Andrzejewski T.M."/>
            <person name="Davidsen T.M."/>
            <person name="Wayne K.J."/>
            <person name="Tettelin H."/>
            <person name="Glass J.I."/>
            <person name="Rusch D."/>
            <person name="Podicherti R."/>
            <person name="Tsui H.-C.T."/>
            <person name="Winkler M.E."/>
        </authorList>
    </citation>
    <scope>NUCLEOTIDE SEQUENCE</scope>
</reference>
<feature type="region of interest" description="Disordered" evidence="1">
    <location>
        <begin position="1"/>
        <end position="28"/>
    </location>
</feature>
<evidence type="ECO:0000256" key="1">
    <source>
        <dbReference type="SAM" id="MobiDB-lite"/>
    </source>
</evidence>
<name>A0A382H5H6_9ZZZZ</name>
<feature type="compositionally biased region" description="Low complexity" evidence="1">
    <location>
        <begin position="1"/>
        <end position="11"/>
    </location>
</feature>
<evidence type="ECO:0000259" key="2">
    <source>
        <dbReference type="Pfam" id="PF04773"/>
    </source>
</evidence>
<feature type="domain" description="FecR protein" evidence="2">
    <location>
        <begin position="66"/>
        <end position="178"/>
    </location>
</feature>
<feature type="compositionally biased region" description="Acidic residues" evidence="1">
    <location>
        <begin position="251"/>
        <end position="295"/>
    </location>
</feature>
<dbReference type="EMBL" id="UINC01059295">
    <property type="protein sequence ID" value="SVB82548.1"/>
    <property type="molecule type" value="Genomic_DNA"/>
</dbReference>
<feature type="region of interest" description="Disordered" evidence="1">
    <location>
        <begin position="242"/>
        <end position="304"/>
    </location>
</feature>
<evidence type="ECO:0000313" key="3">
    <source>
        <dbReference type="EMBL" id="SVB82548.1"/>
    </source>
</evidence>
<dbReference type="InterPro" id="IPR006860">
    <property type="entry name" value="FecR"/>
</dbReference>
<accession>A0A382H5H6</accession>
<gene>
    <name evidence="3" type="ORF">METZ01_LOCUS235402</name>
</gene>
<dbReference type="Pfam" id="PF04773">
    <property type="entry name" value="FecR"/>
    <property type="match status" value="1"/>
</dbReference>
<proteinExistence type="predicted"/>
<dbReference type="PANTHER" id="PTHR38731:SF1">
    <property type="entry name" value="FECR PROTEIN DOMAIN-CONTAINING PROTEIN"/>
    <property type="match status" value="1"/>
</dbReference>
<protein>
    <recommendedName>
        <fullName evidence="2">FecR protein domain-containing protein</fullName>
    </recommendedName>
</protein>